<dbReference type="InterPro" id="IPR003607">
    <property type="entry name" value="HD/PDEase_dom"/>
</dbReference>
<sequence length="356" mass="39868">MRVVNVSSLKGDEILGKQLFDDTGKILINSNVKLSRFFIDKLTSMGVKSVYIDDEISKEIVIDDTVSEKTRQMSKYNLKEAIERYGKNSRTDNSDIVKSVNSIIDEMFLNRDGLIDITDIRVGGNTVFSHSVNVCILSSFIGIHLGYNTLKLKDISIGAILHDIGKIIILNDKKALSNFTSKEDADIYIQSMHPRIGYDFLGKENFCNTHSKIAVLMHHENIDGTGYPLKLKGDEISDIARLVSVCDVFDNLISGNGKEPPKLVYEALNDINRMIGHRFDEEIVKIFTMNIASYPSGTGVILNSNEKCLVVRQNKSMPMRPIVKVLVDKSGKPVVEPYEIDLLKEPAVFIKGDCQF</sequence>
<dbReference type="Pfam" id="PF13487">
    <property type="entry name" value="HD_5"/>
    <property type="match status" value="1"/>
</dbReference>
<dbReference type="SUPFAM" id="SSF109604">
    <property type="entry name" value="HD-domain/PDEase-like"/>
    <property type="match status" value="1"/>
</dbReference>
<dbReference type="EMBL" id="LGTC01000001">
    <property type="protein sequence ID" value="KNY29332.1"/>
    <property type="molecule type" value="Genomic_DNA"/>
</dbReference>
<feature type="domain" description="HD-GYP" evidence="1">
    <location>
        <begin position="105"/>
        <end position="303"/>
    </location>
</feature>
<keyword evidence="3" id="KW-1185">Reference proteome</keyword>
<evidence type="ECO:0000313" key="2">
    <source>
        <dbReference type="EMBL" id="KNY29332.1"/>
    </source>
</evidence>
<dbReference type="Gene3D" id="1.10.3210.10">
    <property type="entry name" value="Hypothetical protein af1432"/>
    <property type="match status" value="1"/>
</dbReference>
<name>A0A0L6JV79_9FIRM</name>
<evidence type="ECO:0000313" key="3">
    <source>
        <dbReference type="Proteomes" id="UP000036923"/>
    </source>
</evidence>
<accession>A0A0L6JV79</accession>
<dbReference type="PROSITE" id="PS51832">
    <property type="entry name" value="HD_GYP"/>
    <property type="match status" value="1"/>
</dbReference>
<dbReference type="STRING" id="398512.Bccel_4606"/>
<reference evidence="3" key="1">
    <citation type="submission" date="2015-07" db="EMBL/GenBank/DDBJ databases">
        <title>Near-Complete Genome Sequence of the Cellulolytic Bacterium Bacteroides (Pseudobacteroides) cellulosolvens ATCC 35603.</title>
        <authorList>
            <person name="Dassa B."/>
            <person name="Utturkar S.M."/>
            <person name="Klingeman D.M."/>
            <person name="Hurt R.A."/>
            <person name="Keller M."/>
            <person name="Xu J."/>
            <person name="Reddy Y.H.K."/>
            <person name="Borovok I."/>
            <person name="Grinberg I.R."/>
            <person name="Lamed R."/>
            <person name="Zhivin O."/>
            <person name="Bayer E.A."/>
            <person name="Brown S.D."/>
        </authorList>
    </citation>
    <scope>NUCLEOTIDE SEQUENCE [LARGE SCALE GENOMIC DNA]</scope>
    <source>
        <strain evidence="3">DSM 2933</strain>
    </source>
</reference>
<keyword evidence="2" id="KW-0378">Hydrolase</keyword>
<comment type="caution">
    <text evidence="2">The sequence shown here is derived from an EMBL/GenBank/DDBJ whole genome shotgun (WGS) entry which is preliminary data.</text>
</comment>
<dbReference type="OrthoDB" id="9798833at2"/>
<dbReference type="GO" id="GO:0016787">
    <property type="term" value="F:hydrolase activity"/>
    <property type="evidence" value="ECO:0007669"/>
    <property type="project" value="UniProtKB-KW"/>
</dbReference>
<protein>
    <submittedName>
        <fullName evidence="2">Metal dependent phosphohydrolase</fullName>
    </submittedName>
</protein>
<gene>
    <name evidence="2" type="ORF">Bccel_4606</name>
</gene>
<evidence type="ECO:0000259" key="1">
    <source>
        <dbReference type="PROSITE" id="PS51832"/>
    </source>
</evidence>
<organism evidence="2 3">
    <name type="scientific">Pseudobacteroides cellulosolvens ATCC 35603 = DSM 2933</name>
    <dbReference type="NCBI Taxonomy" id="398512"/>
    <lineage>
        <taxon>Bacteria</taxon>
        <taxon>Bacillati</taxon>
        <taxon>Bacillota</taxon>
        <taxon>Clostridia</taxon>
        <taxon>Eubacteriales</taxon>
        <taxon>Oscillospiraceae</taxon>
        <taxon>Pseudobacteroides</taxon>
    </lineage>
</organism>
<dbReference type="AlphaFoldDB" id="A0A0L6JV79"/>
<dbReference type="PATRIC" id="fig|398512.5.peg.4826"/>
<dbReference type="PANTHER" id="PTHR43155:SF2">
    <property type="entry name" value="CYCLIC DI-GMP PHOSPHODIESTERASE PA4108"/>
    <property type="match status" value="1"/>
</dbReference>
<dbReference type="CDD" id="cd00077">
    <property type="entry name" value="HDc"/>
    <property type="match status" value="1"/>
</dbReference>
<dbReference type="RefSeq" id="WP_036935729.1">
    <property type="nucleotide sequence ID" value="NZ_JQKC01000001.1"/>
</dbReference>
<dbReference type="eggNOG" id="COG2206">
    <property type="taxonomic scope" value="Bacteria"/>
</dbReference>
<dbReference type="Proteomes" id="UP000036923">
    <property type="component" value="Unassembled WGS sequence"/>
</dbReference>
<proteinExistence type="predicted"/>
<dbReference type="SMART" id="SM00471">
    <property type="entry name" value="HDc"/>
    <property type="match status" value="1"/>
</dbReference>
<dbReference type="InterPro" id="IPR037522">
    <property type="entry name" value="HD_GYP_dom"/>
</dbReference>
<dbReference type="PANTHER" id="PTHR43155">
    <property type="entry name" value="CYCLIC DI-GMP PHOSPHODIESTERASE PA4108-RELATED"/>
    <property type="match status" value="1"/>
</dbReference>